<comment type="caution">
    <text evidence="4">The sequence shown here is derived from an EMBL/GenBank/DDBJ whole genome shotgun (WGS) entry which is preliminary data.</text>
</comment>
<dbReference type="Pfam" id="PF09423">
    <property type="entry name" value="PhoD"/>
    <property type="match status" value="2"/>
</dbReference>
<dbReference type="InterPro" id="IPR008963">
    <property type="entry name" value="Purple_acid_Pase-like_N"/>
</dbReference>
<gene>
    <name evidence="4" type="ORF">LNTAR_06914</name>
</gene>
<dbReference type="EMBL" id="ABCK01000012">
    <property type="protein sequence ID" value="EDM26954.1"/>
    <property type="molecule type" value="Genomic_DNA"/>
</dbReference>
<dbReference type="PANTHER" id="PTHR43606:SF2">
    <property type="entry name" value="ALKALINE PHOSPHATASE FAMILY PROTEIN (AFU_ORTHOLOGUE AFUA_5G03860)"/>
    <property type="match status" value="1"/>
</dbReference>
<evidence type="ECO:0000313" key="5">
    <source>
        <dbReference type="Proteomes" id="UP000004947"/>
    </source>
</evidence>
<dbReference type="Gene3D" id="3.60.21.70">
    <property type="entry name" value="PhoD-like phosphatase"/>
    <property type="match status" value="1"/>
</dbReference>
<dbReference type="Proteomes" id="UP000004947">
    <property type="component" value="Unassembled WGS sequence"/>
</dbReference>
<evidence type="ECO:0000259" key="3">
    <source>
        <dbReference type="Pfam" id="PF25077"/>
    </source>
</evidence>
<dbReference type="InterPro" id="IPR029052">
    <property type="entry name" value="Metallo-depent_PP-like"/>
</dbReference>
<accession>A6DMR8</accession>
<evidence type="ECO:0000313" key="4">
    <source>
        <dbReference type="EMBL" id="EDM26954.1"/>
    </source>
</evidence>
<dbReference type="GO" id="GO:0003993">
    <property type="term" value="F:acid phosphatase activity"/>
    <property type="evidence" value="ECO:0007669"/>
    <property type="project" value="InterPro"/>
</dbReference>
<dbReference type="Pfam" id="PF25077">
    <property type="entry name" value="DUF7800"/>
    <property type="match status" value="1"/>
</dbReference>
<keyword evidence="1" id="KW-0732">Signal</keyword>
<dbReference type="InterPro" id="IPR038607">
    <property type="entry name" value="PhoD-like_sf"/>
</dbReference>
<evidence type="ECO:0000259" key="2">
    <source>
        <dbReference type="Pfam" id="PF09423"/>
    </source>
</evidence>
<dbReference type="SUPFAM" id="SSF49363">
    <property type="entry name" value="Purple acid phosphatase, N-terminal domain"/>
    <property type="match status" value="1"/>
</dbReference>
<dbReference type="InterPro" id="IPR052900">
    <property type="entry name" value="Phospholipid_Metab_Enz"/>
</dbReference>
<dbReference type="STRING" id="313628.LNTAR_06914"/>
<evidence type="ECO:0000256" key="1">
    <source>
        <dbReference type="ARBA" id="ARBA00022729"/>
    </source>
</evidence>
<dbReference type="InterPro" id="IPR056702">
    <property type="entry name" value="DUF7800"/>
</dbReference>
<dbReference type="eggNOG" id="COG3540">
    <property type="taxonomic scope" value="Bacteria"/>
</dbReference>
<dbReference type="SUPFAM" id="SSF56300">
    <property type="entry name" value="Metallo-dependent phosphatases"/>
    <property type="match status" value="1"/>
</dbReference>
<dbReference type="PANTHER" id="PTHR43606">
    <property type="entry name" value="PHOSPHATASE, PUTATIVE (AFU_ORTHOLOGUE AFUA_6G08710)-RELATED"/>
    <property type="match status" value="1"/>
</dbReference>
<organism evidence="4 5">
    <name type="scientific">Lentisphaera araneosa HTCC2155</name>
    <dbReference type="NCBI Taxonomy" id="313628"/>
    <lineage>
        <taxon>Bacteria</taxon>
        <taxon>Pseudomonadati</taxon>
        <taxon>Lentisphaerota</taxon>
        <taxon>Lentisphaeria</taxon>
        <taxon>Lentisphaerales</taxon>
        <taxon>Lentisphaeraceae</taxon>
        <taxon>Lentisphaera</taxon>
    </lineage>
</organism>
<dbReference type="AlphaFoldDB" id="A6DMR8"/>
<feature type="domain" description="PhoD-like phosphatase metallophosphatase" evidence="2">
    <location>
        <begin position="141"/>
        <end position="264"/>
    </location>
</feature>
<keyword evidence="5" id="KW-1185">Reference proteome</keyword>
<dbReference type="Gene3D" id="2.60.40.380">
    <property type="entry name" value="Purple acid phosphatase-like, N-terminal"/>
    <property type="match status" value="1"/>
</dbReference>
<name>A6DMR8_9BACT</name>
<proteinExistence type="predicted"/>
<dbReference type="GO" id="GO:0046872">
    <property type="term" value="F:metal ion binding"/>
    <property type="evidence" value="ECO:0007669"/>
    <property type="project" value="InterPro"/>
</dbReference>
<sequence>MAFVVSCANQQLKENQAPLSHGPVLGAVDSDSIKVWGRTEAPDSFYVRYGTEKGALNIRSKTTSTELSHDNTGTVELTDLTPGTEYFYAIFSDGKQISPEGSFKTLNDTKLLKSDLNPEGLFNFSFEFACGNNQNPNNGLGYGVPAYDTLNNNFRNNLDFAIQNGDWIYEEDRDFTVEQWKQQVGTEEVPKILEDAPHLTGVWENYKTYMHRAPNLMDWHRNLPSFFTFDDHELLNDIIGTSTVGFQDRRAVFRDTGTQGWYDYLGWANPTETTQGIHFGRTQAKKGSKFLVDKSADFTKINFKETTNLHIHWSTEDAGLIDSVNGDKEGGDPNAKVYEIVKVIDKHTLEINPPLAETRESHYSIGRDNFGTFKVANCRFILLDTKSQRDAHDIKNPYKKGISMIGKKQREWMMNLMAKKDAEFYFVVSSVNFMVPHVGGGGAVSFAAPTKDDAWTVFFDEREKLIDFWDKLGKKVFILSGDLHNSYSVKITDSVWEFASGPHNSVNHRPSDEGNRPMNGPFKYGPRECEIRWSTTAMNDIPRDARKFPHFCVIKVNNVFNNPKELGGTRRVAFPIPQVMFQFYDALSGELVYAESILAK</sequence>
<feature type="domain" description="DUF7800" evidence="3">
    <location>
        <begin position="17"/>
        <end position="102"/>
    </location>
</feature>
<dbReference type="InterPro" id="IPR018946">
    <property type="entry name" value="PhoD-like_MPP"/>
</dbReference>
<protein>
    <submittedName>
        <fullName evidence="4">Probable secreted alkaline phosphatase</fullName>
    </submittedName>
</protein>
<feature type="domain" description="PhoD-like phosphatase metallophosphatase" evidence="2">
    <location>
        <begin position="378"/>
        <end position="512"/>
    </location>
</feature>
<reference evidence="4 5" key="1">
    <citation type="journal article" date="2010" name="J. Bacteriol.">
        <title>Genome sequence of Lentisphaera araneosa HTCC2155T, the type species of the order Lentisphaerales in the phylum Lentisphaerae.</title>
        <authorList>
            <person name="Thrash J.C."/>
            <person name="Cho J.C."/>
            <person name="Vergin K.L."/>
            <person name="Morris R.M."/>
            <person name="Giovannoni S.J."/>
        </authorList>
    </citation>
    <scope>NUCLEOTIDE SEQUENCE [LARGE SCALE GENOMIC DNA]</scope>
    <source>
        <strain evidence="4 5">HTCC2155</strain>
    </source>
</reference>